<proteinExistence type="predicted"/>
<organism evidence="1">
    <name type="scientific">Arundo donax</name>
    <name type="common">Giant reed</name>
    <name type="synonym">Donax arundinaceus</name>
    <dbReference type="NCBI Taxonomy" id="35708"/>
    <lineage>
        <taxon>Eukaryota</taxon>
        <taxon>Viridiplantae</taxon>
        <taxon>Streptophyta</taxon>
        <taxon>Embryophyta</taxon>
        <taxon>Tracheophyta</taxon>
        <taxon>Spermatophyta</taxon>
        <taxon>Magnoliopsida</taxon>
        <taxon>Liliopsida</taxon>
        <taxon>Poales</taxon>
        <taxon>Poaceae</taxon>
        <taxon>PACMAD clade</taxon>
        <taxon>Arundinoideae</taxon>
        <taxon>Arundineae</taxon>
        <taxon>Arundo</taxon>
    </lineage>
</organism>
<reference evidence="1" key="1">
    <citation type="submission" date="2014-09" db="EMBL/GenBank/DDBJ databases">
        <authorList>
            <person name="Magalhaes I.L.F."/>
            <person name="Oliveira U."/>
            <person name="Santos F.R."/>
            <person name="Vidigal T.H.D.A."/>
            <person name="Brescovit A.D."/>
            <person name="Santos A.J."/>
        </authorList>
    </citation>
    <scope>NUCLEOTIDE SEQUENCE</scope>
    <source>
        <tissue evidence="1">Shoot tissue taken approximately 20 cm above the soil surface</tissue>
    </source>
</reference>
<protein>
    <submittedName>
        <fullName evidence="1">Uncharacterized protein</fullName>
    </submittedName>
</protein>
<evidence type="ECO:0000313" key="1">
    <source>
        <dbReference type="EMBL" id="JAD56093.1"/>
    </source>
</evidence>
<name>A0A0A9B1W1_ARUDO</name>
<sequence>MIGFGCVYYRILLVMHVLDFNGLVLG</sequence>
<reference evidence="1" key="2">
    <citation type="journal article" date="2015" name="Data Brief">
        <title>Shoot transcriptome of the giant reed, Arundo donax.</title>
        <authorList>
            <person name="Barrero R.A."/>
            <person name="Guerrero F.D."/>
            <person name="Moolhuijzen P."/>
            <person name="Goolsby J.A."/>
            <person name="Tidwell J."/>
            <person name="Bellgard S.E."/>
            <person name="Bellgard M.I."/>
        </authorList>
    </citation>
    <scope>NUCLEOTIDE SEQUENCE</scope>
    <source>
        <tissue evidence="1">Shoot tissue taken approximately 20 cm above the soil surface</tissue>
    </source>
</reference>
<dbReference type="AlphaFoldDB" id="A0A0A9B1W1"/>
<accession>A0A0A9B1W1</accession>
<dbReference type="EMBL" id="GBRH01241802">
    <property type="protein sequence ID" value="JAD56093.1"/>
    <property type="molecule type" value="Transcribed_RNA"/>
</dbReference>